<dbReference type="GO" id="GO:0070182">
    <property type="term" value="F:DNA polymerase binding"/>
    <property type="evidence" value="ECO:0007669"/>
    <property type="project" value="TreeGrafter"/>
</dbReference>
<evidence type="ECO:0000259" key="1">
    <source>
        <dbReference type="Pfam" id="PF14678"/>
    </source>
</evidence>
<accession>D8LV66</accession>
<dbReference type="InterPro" id="IPR026171">
    <property type="entry name" value="FANCI"/>
</dbReference>
<dbReference type="RefSeq" id="XP_012893753.1">
    <property type="nucleotide sequence ID" value="XM_013038299.1"/>
</dbReference>
<reference evidence="2" key="1">
    <citation type="submission" date="2010-02" db="EMBL/GenBank/DDBJ databases">
        <title>Sequencing and annotation of the Blastocystis hominis genome.</title>
        <authorList>
            <person name="Wincker P."/>
        </authorList>
    </citation>
    <scope>NUCLEOTIDE SEQUENCE</scope>
    <source>
        <strain evidence="2">Singapore isolate B</strain>
    </source>
</reference>
<dbReference type="InParanoid" id="D8LV66"/>
<dbReference type="Pfam" id="PF14678">
    <property type="entry name" value="FANCI_S4"/>
    <property type="match status" value="1"/>
</dbReference>
<dbReference type="PANTHER" id="PTHR21818">
    <property type="entry name" value="BC025462 PROTEIN"/>
    <property type="match status" value="1"/>
</dbReference>
<dbReference type="Proteomes" id="UP000008312">
    <property type="component" value="Unassembled WGS sequence"/>
</dbReference>
<dbReference type="EMBL" id="FN668638">
    <property type="protein sequence ID" value="CBK19705.2"/>
    <property type="molecule type" value="Genomic_DNA"/>
</dbReference>
<dbReference type="OrthoDB" id="66779at2759"/>
<gene>
    <name evidence="2" type="ORF">GSBLH_T00006948001</name>
</gene>
<proteinExistence type="predicted"/>
<name>D8LV66_BLAHO</name>
<sequence>MMGAKPSKTAANLLRFVEIIVEHAATNAAELAEILTWSRSHCESSVCGRDVHSAFYTSLFNVICMVATRYASPFEIMMPICQSVGTKEGIHCAHFASITDSNASNVAIALSDAIQTLLRPLSFMISLHKMYSVKNELEQERIRHLVPSFYSAWKKSAAHLCDALLQLAKAARLLVESELNVAAGESLLLLLKGFYGVVDQTVKQFAYASDCCPIQALTQLAQCISEKLTPSVYAVIQTVQKQGNSDVHVRKQAKLVPDVIFAIEQYEAKLIQVNKKTKGAVNLTMFVRRSTARDFRIDSAKLRNRLTKREEEEDERGGEVLVKAKREHVEWFVC</sequence>
<dbReference type="GeneID" id="24923072"/>
<feature type="domain" description="FANCI solenoid 4" evidence="1">
    <location>
        <begin position="82"/>
        <end position="303"/>
    </location>
</feature>
<evidence type="ECO:0000313" key="2">
    <source>
        <dbReference type="EMBL" id="CBK19705.2"/>
    </source>
</evidence>
<dbReference type="AlphaFoldDB" id="D8LV66"/>
<keyword evidence="3" id="KW-1185">Reference proteome</keyword>
<organism evidence="2">
    <name type="scientific">Blastocystis hominis</name>
    <dbReference type="NCBI Taxonomy" id="12968"/>
    <lineage>
        <taxon>Eukaryota</taxon>
        <taxon>Sar</taxon>
        <taxon>Stramenopiles</taxon>
        <taxon>Bigyra</taxon>
        <taxon>Opalozoa</taxon>
        <taxon>Opalinata</taxon>
        <taxon>Blastocystidae</taxon>
        <taxon>Blastocystis</taxon>
    </lineage>
</organism>
<dbReference type="InterPro" id="IPR029314">
    <property type="entry name" value="FANCI_S4"/>
</dbReference>
<dbReference type="GO" id="GO:0006281">
    <property type="term" value="P:DNA repair"/>
    <property type="evidence" value="ECO:0007669"/>
    <property type="project" value="InterPro"/>
</dbReference>
<protein>
    <recommendedName>
        <fullName evidence="1">FANCI solenoid 4 domain-containing protein</fullName>
    </recommendedName>
</protein>
<evidence type="ECO:0000313" key="3">
    <source>
        <dbReference type="Proteomes" id="UP000008312"/>
    </source>
</evidence>
<dbReference type="PANTHER" id="PTHR21818:SF0">
    <property type="entry name" value="FANCONI ANEMIA GROUP I PROTEIN"/>
    <property type="match status" value="1"/>
</dbReference>